<dbReference type="InterPro" id="IPR051317">
    <property type="entry name" value="Gfo/Idh/MocA_oxidoreduct"/>
</dbReference>
<comment type="caution">
    <text evidence="3">The sequence shown here is derived from an EMBL/GenBank/DDBJ whole genome shotgun (WGS) entry which is preliminary data.</text>
</comment>
<keyword evidence="4" id="KW-1185">Reference proteome</keyword>
<dbReference type="Gene3D" id="3.40.50.720">
    <property type="entry name" value="NAD(P)-binding Rossmann-like Domain"/>
    <property type="match status" value="1"/>
</dbReference>
<evidence type="ECO:0000259" key="1">
    <source>
        <dbReference type="Pfam" id="PF01408"/>
    </source>
</evidence>
<dbReference type="PANTHER" id="PTHR43708:SF4">
    <property type="entry name" value="OXIDOREDUCTASE YCEM-RELATED"/>
    <property type="match status" value="1"/>
</dbReference>
<dbReference type="SUPFAM" id="SSF55347">
    <property type="entry name" value="Glyceraldehyde-3-phosphate dehydrogenase-like, C-terminal domain"/>
    <property type="match status" value="1"/>
</dbReference>
<gene>
    <name evidence="3" type="ORF">NV381_15470</name>
</gene>
<accession>A0ABT1YHD1</accession>
<dbReference type="EMBL" id="JANQBD010000010">
    <property type="protein sequence ID" value="MCR8632605.1"/>
    <property type="molecule type" value="Genomic_DNA"/>
</dbReference>
<organism evidence="3 4">
    <name type="scientific">Paenibacillus radicis</name>
    <name type="common">ex Xue et al. 2023</name>
    <dbReference type="NCBI Taxonomy" id="2972489"/>
    <lineage>
        <taxon>Bacteria</taxon>
        <taxon>Bacillati</taxon>
        <taxon>Bacillota</taxon>
        <taxon>Bacilli</taxon>
        <taxon>Bacillales</taxon>
        <taxon>Paenibacillaceae</taxon>
        <taxon>Paenibacillus</taxon>
    </lineage>
</organism>
<dbReference type="Gene3D" id="3.30.360.10">
    <property type="entry name" value="Dihydrodipicolinate Reductase, domain 2"/>
    <property type="match status" value="1"/>
</dbReference>
<protein>
    <submittedName>
        <fullName evidence="3">Gfo/Idh/MocA family oxidoreductase</fullName>
    </submittedName>
</protein>
<dbReference type="Proteomes" id="UP001300012">
    <property type="component" value="Unassembled WGS sequence"/>
</dbReference>
<evidence type="ECO:0000313" key="3">
    <source>
        <dbReference type="EMBL" id="MCR8632605.1"/>
    </source>
</evidence>
<feature type="domain" description="YceM-like C-terminal" evidence="2">
    <location>
        <begin position="128"/>
        <end position="250"/>
    </location>
</feature>
<evidence type="ECO:0000313" key="4">
    <source>
        <dbReference type="Proteomes" id="UP001300012"/>
    </source>
</evidence>
<name>A0ABT1YHD1_9BACL</name>
<dbReference type="RefSeq" id="WP_258214188.1">
    <property type="nucleotide sequence ID" value="NZ_JANQBD010000010.1"/>
</dbReference>
<reference evidence="3 4" key="1">
    <citation type="submission" date="2022-08" db="EMBL/GenBank/DDBJ databases">
        <title>Paenibacillus endoradicis sp. nov., Paenibacillus radicibacter sp. nov and Paenibacillus pararadicis sp. nov., three cold-adapted plant growth-promoting bacteria isolated from root of Larix gmelinii in Great Khingan.</title>
        <authorList>
            <person name="Xue H."/>
        </authorList>
    </citation>
    <scope>NUCLEOTIDE SEQUENCE [LARGE SCALE GENOMIC DNA]</scope>
    <source>
        <strain evidence="3 4">N5-1-1-5</strain>
    </source>
</reference>
<dbReference type="Pfam" id="PF01408">
    <property type="entry name" value="GFO_IDH_MocA"/>
    <property type="match status" value="1"/>
</dbReference>
<dbReference type="Pfam" id="PF21378">
    <property type="entry name" value="YceM-like_C"/>
    <property type="match status" value="1"/>
</dbReference>
<dbReference type="SUPFAM" id="SSF51735">
    <property type="entry name" value="NAD(P)-binding Rossmann-fold domains"/>
    <property type="match status" value="1"/>
</dbReference>
<dbReference type="InterPro" id="IPR000683">
    <property type="entry name" value="Gfo/Idh/MocA-like_OxRdtase_N"/>
</dbReference>
<feature type="domain" description="Gfo/Idh/MocA-like oxidoreductase N-terminal" evidence="1">
    <location>
        <begin position="4"/>
        <end position="122"/>
    </location>
</feature>
<dbReference type="PANTHER" id="PTHR43708">
    <property type="entry name" value="CONSERVED EXPRESSED OXIDOREDUCTASE (EUROFUNG)"/>
    <property type="match status" value="1"/>
</dbReference>
<dbReference type="InterPro" id="IPR048477">
    <property type="entry name" value="YceM-like_C"/>
</dbReference>
<dbReference type="InterPro" id="IPR036291">
    <property type="entry name" value="NAD(P)-bd_dom_sf"/>
</dbReference>
<proteinExistence type="predicted"/>
<evidence type="ECO:0000259" key="2">
    <source>
        <dbReference type="Pfam" id="PF21378"/>
    </source>
</evidence>
<sequence length="314" mass="34598">MKKRIGIIGLGDIAQKVYLPLLSANEQVEIVGLNSRTTATVTKVADQYRIGGRFDSLEDLLKVKPDAVFIHSPTETHYEIVMDCLKQGVAVYVDKPLSYSLAESAAMAEFALKQGILLAVGFNRRFAPMYLRSKAWLEEAGGFEQCTVTKHRTKLQKHSARHTLHDDLIHMLDLLLWFGGDKHEILHYAQQTDEAGRLLIGTGSLAFTNGDQRSGTRYGQFSMVRRAGSDLEKLELHGSFRSAEVVNMDSAILSASSASPQISSFGSWDGVLHRRGFAGIVDHFIHCLDHPEACSVSAGHVLAVHELADRLSPS</sequence>